<organism evidence="1 2">
    <name type="scientific">Tribolium castaneum</name>
    <name type="common">Red flour beetle</name>
    <dbReference type="NCBI Taxonomy" id="7070"/>
    <lineage>
        <taxon>Eukaryota</taxon>
        <taxon>Metazoa</taxon>
        <taxon>Ecdysozoa</taxon>
        <taxon>Arthropoda</taxon>
        <taxon>Hexapoda</taxon>
        <taxon>Insecta</taxon>
        <taxon>Pterygota</taxon>
        <taxon>Neoptera</taxon>
        <taxon>Endopterygota</taxon>
        <taxon>Coleoptera</taxon>
        <taxon>Polyphaga</taxon>
        <taxon>Cucujiformia</taxon>
        <taxon>Tenebrionidae</taxon>
        <taxon>Tenebrionidae incertae sedis</taxon>
        <taxon>Tribolium</taxon>
    </lineage>
</organism>
<gene>
    <name evidence="1" type="primary">GLEAN_13499</name>
    <name evidence="1" type="ORF">TcasGA2_TC013499</name>
</gene>
<proteinExistence type="predicted"/>
<evidence type="ECO:0000313" key="2">
    <source>
        <dbReference type="Proteomes" id="UP000007266"/>
    </source>
</evidence>
<dbReference type="EMBL" id="KQ971343">
    <property type="protein sequence ID" value="EFA03499.1"/>
    <property type="molecule type" value="Genomic_DNA"/>
</dbReference>
<dbReference type="Proteomes" id="UP000007266">
    <property type="component" value="Linkage group 5"/>
</dbReference>
<dbReference type="HOGENOM" id="CLU_2018168_0_0_1"/>
<sequence length="123" mass="14604">MAKRVSSVQNIYLRSASFKMVSRYSPEDPPFRIMPKLIAHTATQSQRYTHVGIRPEMLHFILIHLPKLAKRRNYQIWNSLRSGPKETVHYIIWTQREQMRTLMRWTSSTCSSIMHCICYICSM</sequence>
<evidence type="ECO:0000313" key="1">
    <source>
        <dbReference type="EMBL" id="EFA03499.1"/>
    </source>
</evidence>
<reference evidence="1 2" key="1">
    <citation type="journal article" date="2008" name="Nature">
        <title>The genome of the model beetle and pest Tribolium castaneum.</title>
        <authorList>
            <consortium name="Tribolium Genome Sequencing Consortium"/>
            <person name="Richards S."/>
            <person name="Gibbs R.A."/>
            <person name="Weinstock G.M."/>
            <person name="Brown S.J."/>
            <person name="Denell R."/>
            <person name="Beeman R.W."/>
            <person name="Gibbs R."/>
            <person name="Beeman R.W."/>
            <person name="Brown S.J."/>
            <person name="Bucher G."/>
            <person name="Friedrich M."/>
            <person name="Grimmelikhuijzen C.J."/>
            <person name="Klingler M."/>
            <person name="Lorenzen M."/>
            <person name="Richards S."/>
            <person name="Roth S."/>
            <person name="Schroder R."/>
            <person name="Tautz D."/>
            <person name="Zdobnov E.M."/>
            <person name="Muzny D."/>
            <person name="Gibbs R.A."/>
            <person name="Weinstock G.M."/>
            <person name="Attaway T."/>
            <person name="Bell S."/>
            <person name="Buhay C.J."/>
            <person name="Chandrabose M.N."/>
            <person name="Chavez D."/>
            <person name="Clerk-Blankenburg K.P."/>
            <person name="Cree A."/>
            <person name="Dao M."/>
            <person name="Davis C."/>
            <person name="Chacko J."/>
            <person name="Dinh H."/>
            <person name="Dugan-Rocha S."/>
            <person name="Fowler G."/>
            <person name="Garner T.T."/>
            <person name="Garnes J."/>
            <person name="Gnirke A."/>
            <person name="Hawes A."/>
            <person name="Hernandez J."/>
            <person name="Hines S."/>
            <person name="Holder M."/>
            <person name="Hume J."/>
            <person name="Jhangiani S.N."/>
            <person name="Joshi V."/>
            <person name="Khan Z.M."/>
            <person name="Jackson L."/>
            <person name="Kovar C."/>
            <person name="Kowis A."/>
            <person name="Lee S."/>
            <person name="Lewis L.R."/>
            <person name="Margolis J."/>
            <person name="Morgan M."/>
            <person name="Nazareth L.V."/>
            <person name="Nguyen N."/>
            <person name="Okwuonu G."/>
            <person name="Parker D."/>
            <person name="Richards S."/>
            <person name="Ruiz S.J."/>
            <person name="Santibanez J."/>
            <person name="Savard J."/>
            <person name="Scherer S.E."/>
            <person name="Schneider B."/>
            <person name="Sodergren E."/>
            <person name="Tautz D."/>
            <person name="Vattahil S."/>
            <person name="Villasana D."/>
            <person name="White C.S."/>
            <person name="Wright R."/>
            <person name="Park Y."/>
            <person name="Beeman R.W."/>
            <person name="Lord J."/>
            <person name="Oppert B."/>
            <person name="Lorenzen M."/>
            <person name="Brown S."/>
            <person name="Wang L."/>
            <person name="Savard J."/>
            <person name="Tautz D."/>
            <person name="Richards S."/>
            <person name="Weinstock G."/>
            <person name="Gibbs R.A."/>
            <person name="Liu Y."/>
            <person name="Worley K."/>
            <person name="Weinstock G."/>
            <person name="Elsik C.G."/>
            <person name="Reese J.T."/>
            <person name="Elhaik E."/>
            <person name="Landan G."/>
            <person name="Graur D."/>
            <person name="Arensburger P."/>
            <person name="Atkinson P."/>
            <person name="Beeman R.W."/>
            <person name="Beidler J."/>
            <person name="Brown S.J."/>
            <person name="Demuth J.P."/>
            <person name="Drury D.W."/>
            <person name="Du Y.Z."/>
            <person name="Fujiwara H."/>
            <person name="Lorenzen M."/>
            <person name="Maselli V."/>
            <person name="Osanai M."/>
            <person name="Park Y."/>
            <person name="Robertson H.M."/>
            <person name="Tu Z."/>
            <person name="Wang J.J."/>
            <person name="Wang S."/>
            <person name="Richards S."/>
            <person name="Song H."/>
            <person name="Zhang L."/>
            <person name="Sodergren E."/>
            <person name="Werner D."/>
            <person name="Stanke M."/>
            <person name="Morgenstern B."/>
            <person name="Solovyev V."/>
            <person name="Kosarev P."/>
            <person name="Brown G."/>
            <person name="Chen H.C."/>
            <person name="Ermolaeva O."/>
            <person name="Hlavina W."/>
            <person name="Kapustin Y."/>
            <person name="Kiryutin B."/>
            <person name="Kitts P."/>
            <person name="Maglott D."/>
            <person name="Pruitt K."/>
            <person name="Sapojnikov V."/>
            <person name="Souvorov A."/>
            <person name="Mackey A.J."/>
            <person name="Waterhouse R.M."/>
            <person name="Wyder S."/>
            <person name="Zdobnov E.M."/>
            <person name="Zdobnov E.M."/>
            <person name="Wyder S."/>
            <person name="Kriventseva E.V."/>
            <person name="Kadowaki T."/>
            <person name="Bork P."/>
            <person name="Aranda M."/>
            <person name="Bao R."/>
            <person name="Beermann A."/>
            <person name="Berns N."/>
            <person name="Bolognesi R."/>
            <person name="Bonneton F."/>
            <person name="Bopp D."/>
            <person name="Brown S.J."/>
            <person name="Bucher G."/>
            <person name="Butts T."/>
            <person name="Chaumot A."/>
            <person name="Denell R.E."/>
            <person name="Ferrier D.E."/>
            <person name="Friedrich M."/>
            <person name="Gordon C.M."/>
            <person name="Jindra M."/>
            <person name="Klingler M."/>
            <person name="Lan Q."/>
            <person name="Lattorff H.M."/>
            <person name="Laudet V."/>
            <person name="von Levetsow C."/>
            <person name="Liu Z."/>
            <person name="Lutz R."/>
            <person name="Lynch J.A."/>
            <person name="da Fonseca R.N."/>
            <person name="Posnien N."/>
            <person name="Reuter R."/>
            <person name="Roth S."/>
            <person name="Savard J."/>
            <person name="Schinko J.B."/>
            <person name="Schmitt C."/>
            <person name="Schoppmeier M."/>
            <person name="Schroder R."/>
            <person name="Shippy T.D."/>
            <person name="Simonnet F."/>
            <person name="Marques-Souza H."/>
            <person name="Tautz D."/>
            <person name="Tomoyasu Y."/>
            <person name="Trauner J."/>
            <person name="Van der Zee M."/>
            <person name="Vervoort M."/>
            <person name="Wittkopp N."/>
            <person name="Wimmer E.A."/>
            <person name="Yang X."/>
            <person name="Jones A.K."/>
            <person name="Sattelle D.B."/>
            <person name="Ebert P.R."/>
            <person name="Nelson D."/>
            <person name="Scott J.G."/>
            <person name="Beeman R.W."/>
            <person name="Muthukrishnan S."/>
            <person name="Kramer K.J."/>
            <person name="Arakane Y."/>
            <person name="Beeman R.W."/>
            <person name="Zhu Q."/>
            <person name="Hogenkamp D."/>
            <person name="Dixit R."/>
            <person name="Oppert B."/>
            <person name="Jiang H."/>
            <person name="Zou Z."/>
            <person name="Marshall J."/>
            <person name="Elpidina E."/>
            <person name="Vinokurov K."/>
            <person name="Oppert C."/>
            <person name="Zou Z."/>
            <person name="Evans J."/>
            <person name="Lu Z."/>
            <person name="Zhao P."/>
            <person name="Sumathipala N."/>
            <person name="Altincicek B."/>
            <person name="Vilcinskas A."/>
            <person name="Williams M."/>
            <person name="Hultmark D."/>
            <person name="Hetru C."/>
            <person name="Jiang H."/>
            <person name="Grimmelikhuijzen C.J."/>
            <person name="Hauser F."/>
            <person name="Cazzamali G."/>
            <person name="Williamson M."/>
            <person name="Park Y."/>
            <person name="Li B."/>
            <person name="Tanaka Y."/>
            <person name="Predel R."/>
            <person name="Neupert S."/>
            <person name="Schachtner J."/>
            <person name="Verleyen P."/>
            <person name="Raible F."/>
            <person name="Bork P."/>
            <person name="Friedrich M."/>
            <person name="Walden K.K."/>
            <person name="Robertson H.M."/>
            <person name="Angeli S."/>
            <person name="Foret S."/>
            <person name="Bucher G."/>
            <person name="Schuetz S."/>
            <person name="Maleszka R."/>
            <person name="Wimmer E.A."/>
            <person name="Beeman R.W."/>
            <person name="Lorenzen M."/>
            <person name="Tomoyasu Y."/>
            <person name="Miller S.C."/>
            <person name="Grossmann D."/>
            <person name="Bucher G."/>
        </authorList>
    </citation>
    <scope>NUCLEOTIDE SEQUENCE [LARGE SCALE GENOMIC DNA]</scope>
    <source>
        <strain evidence="1 2">Georgia GA2</strain>
    </source>
</reference>
<dbReference type="InParanoid" id="D6WL68"/>
<dbReference type="AlphaFoldDB" id="D6WL68"/>
<reference evidence="1 2" key="2">
    <citation type="journal article" date="2010" name="Nucleic Acids Res.">
        <title>BeetleBase in 2010: revisions to provide comprehensive genomic information for Tribolium castaneum.</title>
        <authorList>
            <person name="Kim H.S."/>
            <person name="Murphy T."/>
            <person name="Xia J."/>
            <person name="Caragea D."/>
            <person name="Park Y."/>
            <person name="Beeman R.W."/>
            <person name="Lorenzen M.D."/>
            <person name="Butcher S."/>
            <person name="Manak J.R."/>
            <person name="Brown S.J."/>
        </authorList>
    </citation>
    <scope>NUCLEOTIDE SEQUENCE [LARGE SCALE GENOMIC DNA]</scope>
    <source>
        <strain evidence="1 2">Georgia GA2</strain>
    </source>
</reference>
<name>D6WL68_TRICA</name>
<protein>
    <submittedName>
        <fullName evidence="1">Uncharacterized protein</fullName>
    </submittedName>
</protein>
<keyword evidence="2" id="KW-1185">Reference proteome</keyword>
<accession>D6WL68</accession>